<feature type="domain" description="ABC3 transporter permease C-terminal" evidence="7">
    <location>
        <begin position="63"/>
        <end position="173"/>
    </location>
</feature>
<evidence type="ECO:0000313" key="8">
    <source>
        <dbReference type="EMBL" id="MTR80908.1"/>
    </source>
</evidence>
<feature type="transmembrane region" description="Helical" evidence="6">
    <location>
        <begin position="564"/>
        <end position="582"/>
    </location>
</feature>
<feature type="transmembrane region" description="Helical" evidence="6">
    <location>
        <begin position="20"/>
        <end position="38"/>
    </location>
</feature>
<dbReference type="PANTHER" id="PTHR46795:SF3">
    <property type="entry name" value="ABC TRANSPORTER PERMEASE"/>
    <property type="match status" value="1"/>
</dbReference>
<dbReference type="InterPro" id="IPR052536">
    <property type="entry name" value="ABC-4_Integral_Memb_Prot"/>
</dbReference>
<dbReference type="Proteomes" id="UP000446657">
    <property type="component" value="Unassembled WGS sequence"/>
</dbReference>
<dbReference type="PANTHER" id="PTHR46795">
    <property type="entry name" value="ABC TRANSPORTER PERMEASE-RELATED-RELATED"/>
    <property type="match status" value="1"/>
</dbReference>
<evidence type="ECO:0000259" key="7">
    <source>
        <dbReference type="Pfam" id="PF02687"/>
    </source>
</evidence>
<dbReference type="AlphaFoldDB" id="A0A844KJX2"/>
<sequence length="624" mass="72485">MEKIRILLKMIWYNRKNYILYLVCNIFIIAFFQAFLSIGENESFMSADKIDPMISSNIFAPTVLTALFMILFVPYVYEAFLKSRKQEYAVLITLGVTQYEVICNMLLECLIISIVSFCAGIVTGSVLSVFFFFYLHKVIGLRSMKWTLHLGAYVSVGKVYALVVIIILLLNIVRFLHAEILELFNARYKEEKGKKGSNIFLLLGILLIIVAVIVMLYAYNFEKTYIWFISTGIIITGIGIMLANFDCIFMKIRSVKWKISLSFVLQYIKSWRMVSFIAAILFISAIFFTAHCGVTYQNFTRNALTYSPYDLFYVQYNDINNMEQKEIMQTLDKYDITITEEKRLGLLRNSFCNIISADDVNKKYGCTYEVEPGYFIQLFQFDINDGYEHDFQANKQITIGLGNHEKMHLKLQGKSNKILMNSCRSLADITLIVNEQDFMKIRNHSNDCIYETAVMFNFSQWKDSGNAMQELQEKMSRMNELPMEDQSAYMLSSKIETYSVAKQSSEVLTFLLLFVDILFLVAANICIFYKIKSELKEEKHIIYKLYRVGITDQELWKILFEKNICYYFVSLIIAIFIGVFYSYSVNAIYDYGKIGIICGMGVSGIIMFIQFVVIWEITKFETKR</sequence>
<feature type="transmembrane region" description="Helical" evidence="6">
    <location>
        <begin position="594"/>
        <end position="615"/>
    </location>
</feature>
<proteinExistence type="predicted"/>
<reference evidence="8 9" key="1">
    <citation type="journal article" date="2019" name="Nat. Med.">
        <title>A library of human gut bacterial isolates paired with longitudinal multiomics data enables mechanistic microbiome research.</title>
        <authorList>
            <person name="Poyet M."/>
            <person name="Groussin M."/>
            <person name="Gibbons S.M."/>
            <person name="Avila-Pacheco J."/>
            <person name="Jiang X."/>
            <person name="Kearney S.M."/>
            <person name="Perrotta A.R."/>
            <person name="Berdy B."/>
            <person name="Zhao S."/>
            <person name="Lieberman T.D."/>
            <person name="Swanson P.K."/>
            <person name="Smith M."/>
            <person name="Roesemann S."/>
            <person name="Alexander J.E."/>
            <person name="Rich S.A."/>
            <person name="Livny J."/>
            <person name="Vlamakis H."/>
            <person name="Clish C."/>
            <person name="Bullock K."/>
            <person name="Deik A."/>
            <person name="Scott J."/>
            <person name="Pierce K.A."/>
            <person name="Xavier R.J."/>
            <person name="Alm E.J."/>
        </authorList>
    </citation>
    <scope>NUCLEOTIDE SEQUENCE [LARGE SCALE GENOMIC DNA]</scope>
    <source>
        <strain evidence="8 9">BIOML-A1</strain>
    </source>
</reference>
<dbReference type="EMBL" id="WNAL01000006">
    <property type="protein sequence ID" value="MTR80908.1"/>
    <property type="molecule type" value="Genomic_DNA"/>
</dbReference>
<feature type="transmembrane region" description="Helical" evidence="6">
    <location>
        <begin position="198"/>
        <end position="219"/>
    </location>
</feature>
<feature type="transmembrane region" description="Helical" evidence="6">
    <location>
        <begin position="225"/>
        <end position="249"/>
    </location>
</feature>
<keyword evidence="2" id="KW-1003">Cell membrane</keyword>
<evidence type="ECO:0000256" key="3">
    <source>
        <dbReference type="ARBA" id="ARBA00022692"/>
    </source>
</evidence>
<comment type="subcellular location">
    <subcellularLocation>
        <location evidence="1">Cell membrane</location>
        <topology evidence="1">Multi-pass membrane protein</topology>
    </subcellularLocation>
</comment>
<evidence type="ECO:0000256" key="2">
    <source>
        <dbReference type="ARBA" id="ARBA00022475"/>
    </source>
</evidence>
<evidence type="ECO:0000256" key="5">
    <source>
        <dbReference type="ARBA" id="ARBA00023136"/>
    </source>
</evidence>
<evidence type="ECO:0000256" key="6">
    <source>
        <dbReference type="SAM" id="Phobius"/>
    </source>
</evidence>
<evidence type="ECO:0000256" key="1">
    <source>
        <dbReference type="ARBA" id="ARBA00004651"/>
    </source>
</evidence>
<keyword evidence="4 6" id="KW-1133">Transmembrane helix</keyword>
<protein>
    <submittedName>
        <fullName evidence="8">FtsX-like permease family protein</fullName>
    </submittedName>
</protein>
<feature type="transmembrane region" description="Helical" evidence="6">
    <location>
        <begin position="58"/>
        <end position="77"/>
    </location>
</feature>
<feature type="transmembrane region" description="Helical" evidence="6">
    <location>
        <begin position="270"/>
        <end position="290"/>
    </location>
</feature>
<comment type="caution">
    <text evidence="8">The sequence shown here is derived from an EMBL/GenBank/DDBJ whole genome shotgun (WGS) entry which is preliminary data.</text>
</comment>
<feature type="transmembrane region" description="Helical" evidence="6">
    <location>
        <begin position="507"/>
        <end position="529"/>
    </location>
</feature>
<evidence type="ECO:0000256" key="4">
    <source>
        <dbReference type="ARBA" id="ARBA00022989"/>
    </source>
</evidence>
<gene>
    <name evidence="8" type="ORF">GMD30_04110</name>
</gene>
<name>A0A844KJX2_9FIRM</name>
<dbReference type="GO" id="GO:0005886">
    <property type="term" value="C:plasma membrane"/>
    <property type="evidence" value="ECO:0007669"/>
    <property type="project" value="UniProtKB-SubCell"/>
</dbReference>
<accession>A0A844KJX2</accession>
<keyword evidence="5 6" id="KW-0472">Membrane</keyword>
<dbReference type="RefSeq" id="WP_138347620.1">
    <property type="nucleotide sequence ID" value="NZ_JADPAX010000029.1"/>
</dbReference>
<dbReference type="InterPro" id="IPR003838">
    <property type="entry name" value="ABC3_permease_C"/>
</dbReference>
<dbReference type="Pfam" id="PF02687">
    <property type="entry name" value="FtsX"/>
    <property type="match status" value="1"/>
</dbReference>
<evidence type="ECO:0000313" key="9">
    <source>
        <dbReference type="Proteomes" id="UP000446657"/>
    </source>
</evidence>
<feature type="transmembrane region" description="Helical" evidence="6">
    <location>
        <begin position="155"/>
        <end position="177"/>
    </location>
</feature>
<keyword evidence="3 6" id="KW-0812">Transmembrane</keyword>
<feature type="transmembrane region" description="Helical" evidence="6">
    <location>
        <begin position="109"/>
        <end position="135"/>
    </location>
</feature>
<organism evidence="8 9">
    <name type="scientific">Roseburia faecis</name>
    <dbReference type="NCBI Taxonomy" id="301302"/>
    <lineage>
        <taxon>Bacteria</taxon>
        <taxon>Bacillati</taxon>
        <taxon>Bacillota</taxon>
        <taxon>Clostridia</taxon>
        <taxon>Lachnospirales</taxon>
        <taxon>Lachnospiraceae</taxon>
        <taxon>Roseburia</taxon>
    </lineage>
</organism>